<accession>A0A837R3N0</accession>
<evidence type="ECO:0000256" key="1">
    <source>
        <dbReference type="SAM" id="MobiDB-lite"/>
    </source>
</evidence>
<dbReference type="Proteomes" id="UP000051020">
    <property type="component" value="Unassembled WGS sequence"/>
</dbReference>
<reference evidence="3 4" key="1">
    <citation type="journal article" date="2015" name="Genome Announc.">
        <title>Expanding the biotechnology potential of lactobacilli through comparative genomics of 213 strains and associated genera.</title>
        <authorList>
            <person name="Sun Z."/>
            <person name="Harris H.M."/>
            <person name="McCann A."/>
            <person name="Guo C."/>
            <person name="Argimon S."/>
            <person name="Zhang W."/>
            <person name="Yang X."/>
            <person name="Jeffery I.B."/>
            <person name="Cooney J.C."/>
            <person name="Kagawa T.F."/>
            <person name="Liu W."/>
            <person name="Song Y."/>
            <person name="Salvetti E."/>
            <person name="Wrobel A."/>
            <person name="Rasinkangas P."/>
            <person name="Parkhill J."/>
            <person name="Rea M.C."/>
            <person name="O'Sullivan O."/>
            <person name="Ritari J."/>
            <person name="Douillard F.P."/>
            <person name="Paul Ross R."/>
            <person name="Yang R."/>
            <person name="Briner A.E."/>
            <person name="Felis G.E."/>
            <person name="de Vos W.M."/>
            <person name="Barrangou R."/>
            <person name="Klaenhammer T.R."/>
            <person name="Caufield P.W."/>
            <person name="Cui Y."/>
            <person name="Zhang H."/>
            <person name="O'Toole P.W."/>
        </authorList>
    </citation>
    <scope>NUCLEOTIDE SEQUENCE [LARGE SCALE GENOMIC DNA]</scope>
    <source>
        <strain evidence="3 4">DSM 20314</strain>
    </source>
</reference>
<feature type="compositionally biased region" description="Basic and acidic residues" evidence="1">
    <location>
        <begin position="1"/>
        <end position="10"/>
    </location>
</feature>
<dbReference type="AlphaFoldDB" id="A0A837R3N0"/>
<comment type="caution">
    <text evidence="3">The sequence shown here is derived from an EMBL/GenBank/DDBJ whole genome shotgun (WGS) entry which is preliminary data.</text>
</comment>
<evidence type="ECO:0000256" key="2">
    <source>
        <dbReference type="SAM" id="Phobius"/>
    </source>
</evidence>
<gene>
    <name evidence="3" type="ORF">FD24_GL002340</name>
</gene>
<proteinExistence type="predicted"/>
<evidence type="ECO:0000313" key="4">
    <source>
        <dbReference type="Proteomes" id="UP000051020"/>
    </source>
</evidence>
<evidence type="ECO:0008006" key="5">
    <source>
        <dbReference type="Google" id="ProtNLM"/>
    </source>
</evidence>
<name>A0A837R3N0_LACPE</name>
<organism evidence="3 4">
    <name type="scientific">Lactiplantibacillus pentosus DSM 20314</name>
    <dbReference type="NCBI Taxonomy" id="1423791"/>
    <lineage>
        <taxon>Bacteria</taxon>
        <taxon>Bacillati</taxon>
        <taxon>Bacillota</taxon>
        <taxon>Bacilli</taxon>
        <taxon>Lactobacillales</taxon>
        <taxon>Lactobacillaceae</taxon>
        <taxon>Lactiplantibacillus</taxon>
    </lineage>
</organism>
<keyword evidence="2" id="KW-1133">Transmembrane helix</keyword>
<dbReference type="RefSeq" id="WP_056953173.1">
    <property type="nucleotide sequence ID" value="NZ_AZCU01000034.1"/>
</dbReference>
<feature type="transmembrane region" description="Helical" evidence="2">
    <location>
        <begin position="168"/>
        <end position="187"/>
    </location>
</feature>
<evidence type="ECO:0000313" key="3">
    <source>
        <dbReference type="EMBL" id="KRK20344.1"/>
    </source>
</evidence>
<keyword evidence="2" id="KW-0472">Membrane</keyword>
<feature type="region of interest" description="Disordered" evidence="1">
    <location>
        <begin position="1"/>
        <end position="20"/>
    </location>
</feature>
<dbReference type="EMBL" id="AZCU01000034">
    <property type="protein sequence ID" value="KRK20344.1"/>
    <property type="molecule type" value="Genomic_DNA"/>
</dbReference>
<sequence length="192" mass="21959">MSWQADKTKQEPTSNQNESLTQQLTQLNQTIAELRNYQGTQIQLQATAKTSLDQQLHQIEQTAQQVNQQFQTTLNNLDSSNASSQAQLKQTLQSAYAAFQKQTNLISQENLTALKQIQTEQAKNNQRLSQLSDQVNQTIQETMAQVADQMDQQLQTTKKRFSWYEIKNYLLAVIPTGILTGLIFWLLTKYFG</sequence>
<dbReference type="GeneID" id="68930289"/>
<protein>
    <recommendedName>
        <fullName evidence="5">Mobilization protein MobB</fullName>
    </recommendedName>
</protein>
<keyword evidence="2" id="KW-0812">Transmembrane</keyword>